<dbReference type="GO" id="GO:0016787">
    <property type="term" value="F:hydrolase activity"/>
    <property type="evidence" value="ECO:0007669"/>
    <property type="project" value="UniProtKB-KW"/>
</dbReference>
<dbReference type="AlphaFoldDB" id="A0A9W4QV78"/>
<name>A0A9W4QV78_9GAMM</name>
<keyword evidence="2" id="KW-0378">Hydrolase</keyword>
<dbReference type="SUPFAM" id="SSF141986">
    <property type="entry name" value="LD-carboxypeptidase A C-terminal domain-like"/>
    <property type="match status" value="1"/>
</dbReference>
<evidence type="ECO:0000313" key="6">
    <source>
        <dbReference type="EMBL" id="CAH9054748.1"/>
    </source>
</evidence>
<feature type="active site" description="Charge relay system" evidence="3">
    <location>
        <position position="317"/>
    </location>
</feature>
<evidence type="ECO:0000256" key="1">
    <source>
        <dbReference type="ARBA" id="ARBA00010233"/>
    </source>
</evidence>
<keyword evidence="7" id="KW-1185">Reference proteome</keyword>
<dbReference type="PANTHER" id="PTHR30237:SF5">
    <property type="entry name" value="CARBOXYPEPTIDASE VC_A0337-RELATED"/>
    <property type="match status" value="1"/>
</dbReference>
<accession>A0A9W4QV78</accession>
<dbReference type="Gene3D" id="3.50.30.60">
    <property type="entry name" value="LD-carboxypeptidase A C-terminal domain-like"/>
    <property type="match status" value="1"/>
</dbReference>
<protein>
    <submittedName>
        <fullName evidence="6">Microcin C7 self-immunity protein MccF</fullName>
    </submittedName>
</protein>
<gene>
    <name evidence="6" type="primary">mccF_1</name>
    <name evidence="6" type="ORF">PSECIP111854_01437</name>
</gene>
<dbReference type="InterPro" id="IPR003507">
    <property type="entry name" value="S66_fam"/>
</dbReference>
<dbReference type="EMBL" id="CAMAPC010000004">
    <property type="protein sequence ID" value="CAH9054748.1"/>
    <property type="molecule type" value="Genomic_DNA"/>
</dbReference>
<sequence>MSQVVYPKALKLGSKIAVTAFSSGVPKACHPRLNIVLTHLQAQGFEVLEGQYLKHNIEHVSASAEQRAHELMTFLCDDRIGAIAPPWGGELAMEVLPLLDFERLKLAKPKWLFGFSDISTLGMVLMSKLGWSSAHCSNLMQLHPDESEPLTAQTLQHLVRAERSYSFTQVPSKYYQTNGESFAENPDTVMNVTEQTCWRTLPEQDEVKMSGRLIGGCFDTLQYLLGTPYFDLTTLKQRFTPEGIILYFENAELSPTAFKRALLSLKFKGVFEQINGLLIGRNAVIGHGEKEITSEQVLLDVISKLDIPVIYDVDIGHLPPNLTLFNGAYAHISAHNGMGHITQTLK</sequence>
<dbReference type="PANTHER" id="PTHR30237">
    <property type="entry name" value="MURAMOYLTETRAPEPTIDE CARBOXYPEPTIDASE"/>
    <property type="match status" value="1"/>
</dbReference>
<dbReference type="InterPro" id="IPR040449">
    <property type="entry name" value="Peptidase_S66_N"/>
</dbReference>
<dbReference type="PIRSF" id="PIRSF028757">
    <property type="entry name" value="LD-carboxypeptidase"/>
    <property type="match status" value="1"/>
</dbReference>
<organism evidence="6 7">
    <name type="scientific">Pseudoalteromonas holothuriae</name>
    <dbReference type="NCBI Taxonomy" id="2963714"/>
    <lineage>
        <taxon>Bacteria</taxon>
        <taxon>Pseudomonadati</taxon>
        <taxon>Pseudomonadota</taxon>
        <taxon>Gammaproteobacteria</taxon>
        <taxon>Alteromonadales</taxon>
        <taxon>Pseudoalteromonadaceae</taxon>
        <taxon>Pseudoalteromonas</taxon>
    </lineage>
</organism>
<dbReference type="CDD" id="cd07062">
    <property type="entry name" value="Peptidase_S66_mccF_like"/>
    <property type="match status" value="1"/>
</dbReference>
<feature type="domain" description="LD-carboxypeptidase N-terminal" evidence="4">
    <location>
        <begin position="16"/>
        <end position="135"/>
    </location>
</feature>
<dbReference type="SUPFAM" id="SSF52317">
    <property type="entry name" value="Class I glutamine amidotransferase-like"/>
    <property type="match status" value="1"/>
</dbReference>
<proteinExistence type="inferred from homology"/>
<feature type="domain" description="LD-carboxypeptidase C-terminal" evidence="5">
    <location>
        <begin position="210"/>
        <end position="332"/>
    </location>
</feature>
<dbReference type="InterPro" id="IPR027478">
    <property type="entry name" value="LdcA_N"/>
</dbReference>
<evidence type="ECO:0000313" key="7">
    <source>
        <dbReference type="Proteomes" id="UP001152467"/>
    </source>
</evidence>
<evidence type="ECO:0000256" key="3">
    <source>
        <dbReference type="PIRSR" id="PIRSR028757-1"/>
    </source>
</evidence>
<evidence type="ECO:0000259" key="4">
    <source>
        <dbReference type="Pfam" id="PF02016"/>
    </source>
</evidence>
<dbReference type="Pfam" id="PF17676">
    <property type="entry name" value="Peptidase_S66C"/>
    <property type="match status" value="1"/>
</dbReference>
<dbReference type="Pfam" id="PF02016">
    <property type="entry name" value="Peptidase_S66"/>
    <property type="match status" value="1"/>
</dbReference>
<dbReference type="Gene3D" id="3.40.50.10740">
    <property type="entry name" value="Class I glutamine amidotransferase-like"/>
    <property type="match status" value="1"/>
</dbReference>
<dbReference type="InterPro" id="IPR040921">
    <property type="entry name" value="Peptidase_S66C"/>
</dbReference>
<feature type="active site" description="Charge relay system" evidence="3">
    <location>
        <position position="249"/>
    </location>
</feature>
<dbReference type="RefSeq" id="WP_261626121.1">
    <property type="nucleotide sequence ID" value="NZ_CAMAPC010000004.1"/>
</dbReference>
<feature type="active site" description="Nucleophile" evidence="3">
    <location>
        <position position="116"/>
    </location>
</feature>
<dbReference type="Proteomes" id="UP001152467">
    <property type="component" value="Unassembled WGS sequence"/>
</dbReference>
<dbReference type="InterPro" id="IPR029062">
    <property type="entry name" value="Class_I_gatase-like"/>
</dbReference>
<reference evidence="6" key="1">
    <citation type="submission" date="2022-07" db="EMBL/GenBank/DDBJ databases">
        <authorList>
            <person name="Criscuolo A."/>
        </authorList>
    </citation>
    <scope>NUCLEOTIDE SEQUENCE</scope>
    <source>
        <strain evidence="6">CIP111854</strain>
    </source>
</reference>
<comment type="similarity">
    <text evidence="1">Belongs to the peptidase S66 family.</text>
</comment>
<dbReference type="InterPro" id="IPR027461">
    <property type="entry name" value="Carboxypeptidase_A_C_sf"/>
</dbReference>
<evidence type="ECO:0000256" key="2">
    <source>
        <dbReference type="ARBA" id="ARBA00022801"/>
    </source>
</evidence>
<evidence type="ECO:0000259" key="5">
    <source>
        <dbReference type="Pfam" id="PF17676"/>
    </source>
</evidence>
<comment type="caution">
    <text evidence="6">The sequence shown here is derived from an EMBL/GenBank/DDBJ whole genome shotgun (WGS) entry which is preliminary data.</text>
</comment>